<gene>
    <name evidence="3" type="ORF">jhhlp_005798</name>
</gene>
<name>A0A2N3N438_9PEZI</name>
<evidence type="ECO:0000259" key="2">
    <source>
        <dbReference type="Pfam" id="PF22980"/>
    </source>
</evidence>
<sequence>MSSAHDNTVPSTAGTPKKGKGQPKAVADGDDKAPVFSQDDARLCIELLITAAQKGGCAIRPDWSALAEKLDIVSGAAATKRVERLLKRFNYKLSDITGKTGRNTSPNKTDPEAATPSGRKRKAKGTDKDEESPAKRAALSKSVKKEGTPPFKVESYADI</sequence>
<accession>A0A2N3N438</accession>
<keyword evidence="4" id="KW-1185">Reference proteome</keyword>
<feature type="compositionally biased region" description="Polar residues" evidence="1">
    <location>
        <begin position="1"/>
        <end position="14"/>
    </location>
</feature>
<dbReference type="InterPro" id="IPR054505">
    <property type="entry name" value="Myb_DNA-bind_8"/>
</dbReference>
<dbReference type="AlphaFoldDB" id="A0A2N3N438"/>
<evidence type="ECO:0000313" key="4">
    <source>
        <dbReference type="Proteomes" id="UP000233524"/>
    </source>
</evidence>
<proteinExistence type="predicted"/>
<protein>
    <recommendedName>
        <fullName evidence="2">Myb-like DNA-binding domain-containing protein</fullName>
    </recommendedName>
</protein>
<dbReference type="Pfam" id="PF22980">
    <property type="entry name" value="Myb_DNA-bind_8"/>
    <property type="match status" value="1"/>
</dbReference>
<feature type="region of interest" description="Disordered" evidence="1">
    <location>
        <begin position="96"/>
        <end position="159"/>
    </location>
</feature>
<feature type="compositionally biased region" description="Basic and acidic residues" evidence="1">
    <location>
        <begin position="124"/>
        <end position="134"/>
    </location>
</feature>
<evidence type="ECO:0000313" key="3">
    <source>
        <dbReference type="EMBL" id="PKS07197.1"/>
    </source>
</evidence>
<dbReference type="EMBL" id="NLAX01000701">
    <property type="protein sequence ID" value="PKS07197.1"/>
    <property type="molecule type" value="Genomic_DNA"/>
</dbReference>
<comment type="caution">
    <text evidence="3">The sequence shown here is derived from an EMBL/GenBank/DDBJ whole genome shotgun (WGS) entry which is preliminary data.</text>
</comment>
<evidence type="ECO:0000256" key="1">
    <source>
        <dbReference type="SAM" id="MobiDB-lite"/>
    </source>
</evidence>
<organism evidence="3 4">
    <name type="scientific">Lomentospora prolificans</name>
    <dbReference type="NCBI Taxonomy" id="41688"/>
    <lineage>
        <taxon>Eukaryota</taxon>
        <taxon>Fungi</taxon>
        <taxon>Dikarya</taxon>
        <taxon>Ascomycota</taxon>
        <taxon>Pezizomycotina</taxon>
        <taxon>Sordariomycetes</taxon>
        <taxon>Hypocreomycetidae</taxon>
        <taxon>Microascales</taxon>
        <taxon>Microascaceae</taxon>
        <taxon>Lomentospora</taxon>
    </lineage>
</organism>
<dbReference type="InParanoid" id="A0A2N3N438"/>
<feature type="domain" description="Myb-like DNA-binding" evidence="2">
    <location>
        <begin position="59"/>
        <end position="89"/>
    </location>
</feature>
<dbReference type="OrthoDB" id="5353914at2759"/>
<reference evidence="3 4" key="1">
    <citation type="journal article" date="2017" name="G3 (Bethesda)">
        <title>First Draft Genome Sequence of the Pathogenic Fungus Lomentospora prolificans (Formerly Scedosporium prolificans).</title>
        <authorList>
            <person name="Luo R."/>
            <person name="Zimin A."/>
            <person name="Workman R."/>
            <person name="Fan Y."/>
            <person name="Pertea G."/>
            <person name="Grossman N."/>
            <person name="Wear M.P."/>
            <person name="Jia B."/>
            <person name="Miller H."/>
            <person name="Casadevall A."/>
            <person name="Timp W."/>
            <person name="Zhang S.X."/>
            <person name="Salzberg S.L."/>
        </authorList>
    </citation>
    <scope>NUCLEOTIDE SEQUENCE [LARGE SCALE GENOMIC DNA]</scope>
    <source>
        <strain evidence="3 4">JHH-5317</strain>
    </source>
</reference>
<feature type="region of interest" description="Disordered" evidence="1">
    <location>
        <begin position="1"/>
        <end position="33"/>
    </location>
</feature>
<dbReference type="VEuPathDB" id="FungiDB:jhhlp_005798"/>
<dbReference type="Proteomes" id="UP000233524">
    <property type="component" value="Unassembled WGS sequence"/>
</dbReference>